<evidence type="ECO:0000313" key="11">
    <source>
        <dbReference type="Proteomes" id="UP000191240"/>
    </source>
</evidence>
<feature type="transmembrane region" description="Helical" evidence="8">
    <location>
        <begin position="96"/>
        <end position="113"/>
    </location>
</feature>
<name>A0A1M6FV48_9FIRM</name>
<sequence length="387" mass="42429">MIAFIAFMNMFVPLSTDLYLPALPEMGGYFNAPQALVSVTLTAFFIFYAISMIMFGPISDKYGRRPVLLFGTSVFTITSAICALAPNIYILIGGRIFEAIGAGAIITISTALIKDLFHGEVMKKILAVTQSLGVIAPMAAPVIGGLLLTFTAWHGAFVLLTILGIINFLLAYLFTETLVPQERYHGTMIKSMSLLLAVAHQKKFILLLLVFACFSTPFMAYINLSSFIYIENYGLSPQTYSHFYAINAGVSMLGPLLYLQLSIRLSKLRLTHICYLFAIFSGLALFTMGQNGAVIFLLCYLPFTLGNSITKAHCMNWLLSITEDNAGTASSVIKFVQTIFGSAGMMAASLPWPNYIHGLTVIMLTAIAFSFFLWQFAKRIVCNAGIN</sequence>
<keyword evidence="6 8" id="KW-1133">Transmembrane helix</keyword>
<accession>A0A1M6FV48</accession>
<feature type="transmembrane region" description="Helical" evidence="8">
    <location>
        <begin position="125"/>
        <end position="147"/>
    </location>
</feature>
<feature type="transmembrane region" description="Helical" evidence="8">
    <location>
        <begin position="67"/>
        <end position="90"/>
    </location>
</feature>
<evidence type="ECO:0000256" key="7">
    <source>
        <dbReference type="ARBA" id="ARBA00023136"/>
    </source>
</evidence>
<comment type="caution">
    <text evidence="8">Lacks conserved residue(s) required for the propagation of feature annotation.</text>
</comment>
<organism evidence="10 11">
    <name type="scientific">Anaerovibrio lipolyticus DSM 3074</name>
    <dbReference type="NCBI Taxonomy" id="1120997"/>
    <lineage>
        <taxon>Bacteria</taxon>
        <taxon>Bacillati</taxon>
        <taxon>Bacillota</taxon>
        <taxon>Negativicutes</taxon>
        <taxon>Selenomonadales</taxon>
        <taxon>Selenomonadaceae</taxon>
        <taxon>Anaerovibrio</taxon>
    </lineage>
</organism>
<evidence type="ECO:0000256" key="8">
    <source>
        <dbReference type="RuleBase" id="RU365088"/>
    </source>
</evidence>
<evidence type="ECO:0000256" key="4">
    <source>
        <dbReference type="ARBA" id="ARBA00022475"/>
    </source>
</evidence>
<evidence type="ECO:0000259" key="9">
    <source>
        <dbReference type="PROSITE" id="PS50850"/>
    </source>
</evidence>
<feature type="transmembrane region" description="Helical" evidence="8">
    <location>
        <begin position="153"/>
        <end position="174"/>
    </location>
</feature>
<dbReference type="PANTHER" id="PTHR23502">
    <property type="entry name" value="MAJOR FACILITATOR SUPERFAMILY"/>
    <property type="match status" value="1"/>
</dbReference>
<dbReference type="InterPro" id="IPR020846">
    <property type="entry name" value="MFS_dom"/>
</dbReference>
<dbReference type="InterPro" id="IPR036259">
    <property type="entry name" value="MFS_trans_sf"/>
</dbReference>
<dbReference type="InterPro" id="IPR004812">
    <property type="entry name" value="Efflux_drug-R_Bcr/CmlA"/>
</dbReference>
<dbReference type="InterPro" id="IPR011701">
    <property type="entry name" value="MFS"/>
</dbReference>
<feature type="transmembrane region" description="Helical" evidence="8">
    <location>
        <begin position="204"/>
        <end position="230"/>
    </location>
</feature>
<dbReference type="GO" id="GO:1990961">
    <property type="term" value="P:xenobiotic detoxification by transmembrane export across the plasma membrane"/>
    <property type="evidence" value="ECO:0007669"/>
    <property type="project" value="InterPro"/>
</dbReference>
<dbReference type="GO" id="GO:0005886">
    <property type="term" value="C:plasma membrane"/>
    <property type="evidence" value="ECO:0007669"/>
    <property type="project" value="UniProtKB-SubCell"/>
</dbReference>
<evidence type="ECO:0000256" key="3">
    <source>
        <dbReference type="ARBA" id="ARBA00022448"/>
    </source>
</evidence>
<feature type="transmembrane region" description="Helical" evidence="8">
    <location>
        <begin position="273"/>
        <end position="303"/>
    </location>
</feature>
<feature type="domain" description="Major facilitator superfamily (MFS) profile" evidence="9">
    <location>
        <begin position="1"/>
        <end position="378"/>
    </location>
</feature>
<dbReference type="SUPFAM" id="SSF103473">
    <property type="entry name" value="MFS general substrate transporter"/>
    <property type="match status" value="1"/>
</dbReference>
<feature type="transmembrane region" description="Helical" evidence="8">
    <location>
        <begin position="35"/>
        <end position="55"/>
    </location>
</feature>
<dbReference type="Pfam" id="PF07690">
    <property type="entry name" value="MFS_1"/>
    <property type="match status" value="1"/>
</dbReference>
<keyword evidence="5 8" id="KW-0812">Transmembrane</keyword>
<dbReference type="EMBL" id="FQYW01000024">
    <property type="protein sequence ID" value="SHJ01554.1"/>
    <property type="molecule type" value="Genomic_DNA"/>
</dbReference>
<reference evidence="10 11" key="1">
    <citation type="submission" date="2016-11" db="EMBL/GenBank/DDBJ databases">
        <authorList>
            <person name="Jaros S."/>
            <person name="Januszkiewicz K."/>
            <person name="Wedrychowicz H."/>
        </authorList>
    </citation>
    <scope>NUCLEOTIDE SEQUENCE [LARGE SCALE GENOMIC DNA]</scope>
    <source>
        <strain evidence="10 11">DSM 3074</strain>
    </source>
</reference>
<evidence type="ECO:0000256" key="5">
    <source>
        <dbReference type="ARBA" id="ARBA00022692"/>
    </source>
</evidence>
<keyword evidence="7 8" id="KW-0472">Membrane</keyword>
<dbReference type="AlphaFoldDB" id="A0A1M6FV48"/>
<dbReference type="GO" id="GO:0042910">
    <property type="term" value="F:xenobiotic transmembrane transporter activity"/>
    <property type="evidence" value="ECO:0007669"/>
    <property type="project" value="InterPro"/>
</dbReference>
<dbReference type="Gene3D" id="1.20.1720.10">
    <property type="entry name" value="Multidrug resistance protein D"/>
    <property type="match status" value="1"/>
</dbReference>
<feature type="transmembrane region" description="Helical" evidence="8">
    <location>
        <begin position="242"/>
        <end position="261"/>
    </location>
</feature>
<comment type="similarity">
    <text evidence="2 8">Belongs to the major facilitator superfamily. Bcr/CmlA family.</text>
</comment>
<evidence type="ECO:0000313" key="10">
    <source>
        <dbReference type="EMBL" id="SHJ01554.1"/>
    </source>
</evidence>
<comment type="subcellular location">
    <subcellularLocation>
        <location evidence="1 8">Cell membrane</location>
        <topology evidence="1 8">Multi-pass membrane protein</topology>
    </subcellularLocation>
</comment>
<feature type="transmembrane region" description="Helical" evidence="8">
    <location>
        <begin position="355"/>
        <end position="374"/>
    </location>
</feature>
<dbReference type="Proteomes" id="UP000191240">
    <property type="component" value="Unassembled WGS sequence"/>
</dbReference>
<evidence type="ECO:0000256" key="1">
    <source>
        <dbReference type="ARBA" id="ARBA00004651"/>
    </source>
</evidence>
<keyword evidence="3 8" id="KW-0813">Transport</keyword>
<dbReference type="PANTHER" id="PTHR23502:SF132">
    <property type="entry name" value="POLYAMINE TRANSPORTER 2-RELATED"/>
    <property type="match status" value="1"/>
</dbReference>
<dbReference type="PROSITE" id="PS50850">
    <property type="entry name" value="MFS"/>
    <property type="match status" value="1"/>
</dbReference>
<gene>
    <name evidence="10" type="ORF">SAMN02745671_02398</name>
</gene>
<protein>
    <recommendedName>
        <fullName evidence="8">Bcr/CflA family efflux transporter</fullName>
    </recommendedName>
</protein>
<keyword evidence="4 8" id="KW-1003">Cell membrane</keyword>
<dbReference type="RefSeq" id="WP_159446777.1">
    <property type="nucleotide sequence ID" value="NZ_FQYW01000024.1"/>
</dbReference>
<dbReference type="OrthoDB" id="9800416at2"/>
<evidence type="ECO:0000256" key="2">
    <source>
        <dbReference type="ARBA" id="ARBA00006236"/>
    </source>
</evidence>
<evidence type="ECO:0000256" key="6">
    <source>
        <dbReference type="ARBA" id="ARBA00022989"/>
    </source>
</evidence>
<proteinExistence type="inferred from homology"/>
<dbReference type="NCBIfam" id="TIGR00710">
    <property type="entry name" value="efflux_Bcr_CflA"/>
    <property type="match status" value="1"/>
</dbReference>